<sequence length="283" mass="32028">MISIGLAGWGDHPELYPSGVAARNKLHVYSSHFRVVEIDSTFYAIPRMATADKWANVTPDGFGFVVKAYQGMTGHMRGPIPYPDRRSMFDEFTSAMNPLLAAGKLKAVLFQYPPWFQCSKENVALLREHQELMGEGWPLALEFRHQSWFRPDIREKTLRFMEQEGWIHAVCDEPQAGSGSVPAVPVATHPELTIVRFHGRNEAGWNQDGNPNWREIRYLYKYTEDELSGWVPLVKKLNGQSKEVILLFNNNSGGDAASNAKQMIRILGLPEQGLAPKQLELFD</sequence>
<dbReference type="PANTHER" id="PTHR30348:SF13">
    <property type="entry name" value="UPF0759 PROTEIN YUNF"/>
    <property type="match status" value="1"/>
</dbReference>
<gene>
    <name evidence="1" type="ORF">ACFSUF_11940</name>
</gene>
<organism evidence="1 2">
    <name type="scientific">Paenibacillus gansuensis</name>
    <dbReference type="NCBI Taxonomy" id="306542"/>
    <lineage>
        <taxon>Bacteria</taxon>
        <taxon>Bacillati</taxon>
        <taxon>Bacillota</taxon>
        <taxon>Bacilli</taxon>
        <taxon>Bacillales</taxon>
        <taxon>Paenibacillaceae</taxon>
        <taxon>Paenibacillus</taxon>
    </lineage>
</organism>
<comment type="caution">
    <text evidence="1">The sequence shown here is derived from an EMBL/GenBank/DDBJ whole genome shotgun (WGS) entry which is preliminary data.</text>
</comment>
<dbReference type="Pfam" id="PF01904">
    <property type="entry name" value="DUF72"/>
    <property type="match status" value="1"/>
</dbReference>
<name>A0ABW5PDS9_9BACL</name>
<reference evidence="2" key="1">
    <citation type="journal article" date="2019" name="Int. J. Syst. Evol. Microbiol.">
        <title>The Global Catalogue of Microorganisms (GCM) 10K type strain sequencing project: providing services to taxonomists for standard genome sequencing and annotation.</title>
        <authorList>
            <consortium name="The Broad Institute Genomics Platform"/>
            <consortium name="The Broad Institute Genome Sequencing Center for Infectious Disease"/>
            <person name="Wu L."/>
            <person name="Ma J."/>
        </authorList>
    </citation>
    <scope>NUCLEOTIDE SEQUENCE [LARGE SCALE GENOMIC DNA]</scope>
    <source>
        <strain evidence="2">KCTC 3950</strain>
    </source>
</reference>
<accession>A0ABW5PDS9</accession>
<dbReference type="RefSeq" id="WP_377603085.1">
    <property type="nucleotide sequence ID" value="NZ_JBHUME010000007.1"/>
</dbReference>
<keyword evidence="2" id="KW-1185">Reference proteome</keyword>
<protein>
    <submittedName>
        <fullName evidence="1">DUF72 domain-containing protein</fullName>
    </submittedName>
</protein>
<dbReference type="EMBL" id="JBHUME010000007">
    <property type="protein sequence ID" value="MFD2613135.1"/>
    <property type="molecule type" value="Genomic_DNA"/>
</dbReference>
<dbReference type="Proteomes" id="UP001597541">
    <property type="component" value="Unassembled WGS sequence"/>
</dbReference>
<evidence type="ECO:0000313" key="2">
    <source>
        <dbReference type="Proteomes" id="UP001597541"/>
    </source>
</evidence>
<dbReference type="InterPro" id="IPR036520">
    <property type="entry name" value="UPF0759_sf"/>
</dbReference>
<proteinExistence type="predicted"/>
<evidence type="ECO:0000313" key="1">
    <source>
        <dbReference type="EMBL" id="MFD2613135.1"/>
    </source>
</evidence>
<dbReference type="Gene3D" id="3.20.20.410">
    <property type="entry name" value="Protein of unknown function UPF0759"/>
    <property type="match status" value="1"/>
</dbReference>
<dbReference type="InterPro" id="IPR002763">
    <property type="entry name" value="DUF72"/>
</dbReference>
<dbReference type="SUPFAM" id="SSF117396">
    <property type="entry name" value="TM1631-like"/>
    <property type="match status" value="1"/>
</dbReference>
<dbReference type="PANTHER" id="PTHR30348">
    <property type="entry name" value="UNCHARACTERIZED PROTEIN YECE"/>
    <property type="match status" value="1"/>
</dbReference>